<dbReference type="InterPro" id="IPR040133">
    <property type="entry name" value="SNCAIP"/>
</dbReference>
<evidence type="ECO:0000256" key="9">
    <source>
        <dbReference type="SAM" id="MobiDB-lite"/>
    </source>
</evidence>
<feature type="repeat" description="ANK" evidence="7">
    <location>
        <begin position="502"/>
        <end position="534"/>
    </location>
</feature>
<feature type="compositionally biased region" description="Basic and acidic residues" evidence="9">
    <location>
        <begin position="1003"/>
        <end position="1014"/>
    </location>
</feature>
<dbReference type="Pfam" id="PF12796">
    <property type="entry name" value="Ank_2"/>
    <property type="match status" value="2"/>
</dbReference>
<feature type="compositionally biased region" description="Polar residues" evidence="9">
    <location>
        <begin position="809"/>
        <end position="836"/>
    </location>
</feature>
<feature type="compositionally biased region" description="Polar residues" evidence="9">
    <location>
        <begin position="718"/>
        <end position="730"/>
    </location>
</feature>
<dbReference type="SUPFAM" id="SSF48403">
    <property type="entry name" value="Ankyrin repeat"/>
    <property type="match status" value="1"/>
</dbReference>
<feature type="domain" description="Synphilin-1 alpha-Synuclein-binding" evidence="10">
    <location>
        <begin position="558"/>
        <end position="601"/>
    </location>
</feature>
<dbReference type="Gene3D" id="1.25.40.20">
    <property type="entry name" value="Ankyrin repeat-containing domain"/>
    <property type="match status" value="1"/>
</dbReference>
<reference evidence="11 12" key="1">
    <citation type="journal article" date="2020" name="Nature">
        <title>Six reference-quality genomes reveal evolution of bat adaptations.</title>
        <authorList>
            <person name="Jebb D."/>
            <person name="Huang Z."/>
            <person name="Pippel M."/>
            <person name="Hughes G.M."/>
            <person name="Lavrichenko K."/>
            <person name="Devanna P."/>
            <person name="Winkler S."/>
            <person name="Jermiin L.S."/>
            <person name="Skirmuntt E.C."/>
            <person name="Katzourakis A."/>
            <person name="Burkitt-Gray L."/>
            <person name="Ray D.A."/>
            <person name="Sullivan K.A.M."/>
            <person name="Roscito J.G."/>
            <person name="Kirilenko B.M."/>
            <person name="Davalos L.M."/>
            <person name="Corthals A.P."/>
            <person name="Power M.L."/>
            <person name="Jones G."/>
            <person name="Ransome R.D."/>
            <person name="Dechmann D.K.N."/>
            <person name="Locatelli A.G."/>
            <person name="Puechmaille S.J."/>
            <person name="Fedrigo O."/>
            <person name="Jarvis E.D."/>
            <person name="Hiller M."/>
            <person name="Vernes S.C."/>
            <person name="Myers E.W."/>
            <person name="Teeling E.C."/>
        </authorList>
    </citation>
    <scope>NUCLEOTIDE SEQUENCE [LARGE SCALE GENOMIC DNA]</scope>
    <source>
        <strain evidence="11">MMolMol1</strain>
        <tissue evidence="11">Muscle</tissue>
    </source>
</reference>
<feature type="region of interest" description="Disordered" evidence="9">
    <location>
        <begin position="718"/>
        <end position="756"/>
    </location>
</feature>
<feature type="region of interest" description="Disordered" evidence="9">
    <location>
        <begin position="271"/>
        <end position="297"/>
    </location>
</feature>
<keyword evidence="1" id="KW-0677">Repeat</keyword>
<evidence type="ECO:0000256" key="5">
    <source>
        <dbReference type="ARBA" id="ARBA00069768"/>
    </source>
</evidence>
<dbReference type="InterPro" id="IPR036770">
    <property type="entry name" value="Ankyrin_rpt-contain_sf"/>
</dbReference>
<feature type="region of interest" description="Disordered" evidence="9">
    <location>
        <begin position="15"/>
        <end position="38"/>
    </location>
</feature>
<dbReference type="Gene3D" id="6.10.250.750">
    <property type="match status" value="1"/>
</dbReference>
<sequence length="1014" mass="111038">MEAPEYLDLDEIDFSDDISDNRNPGNRMQRLGLGSGEKGDTLGFGSDRAKMTIVVALGAGHCLENQYSVTSLKTIPELCRRCDSQNEDRSVSSSSWNCSVSTLITNTQKPTGIADVYSKFRPVKRVSPLKHQPETLDNNESDDQKNQKAECQKGGDTDADPQPEELSPRDREGGPQSKTTEPSALLGELEHYDLDMDEILDVPYIKSSQQLAPFTKVTSEKRILGLCTTINGLSGKVCSTGSAENSPSNMTPFCVLSPVRSPHLRKAASVLRDQQKLSTEDAESSPPLGKCGSAYEPENPTKEFLNKTFSDAHSRKVEKPPADRQLRAFPLPSSATEPKLEEQISGLNWTSSQGPEERSEYLKKVKSILNIVKEGQISLLPHLAADNLDKIHDEGGNNLLHIAASQGHAECLQHLTSLMGEDCLSERNAEKLTPAGLAIKNGQLECVRWMVSETEAIAELSCSKDSPSLIHYAGGFGQEKILLWLLQFMQEQGISLDEVDQDGNSAVHVASQHGYLGCIQTLVEYGANVTMQNHAGDKPSQSAERHGHTLCSRYLVVVETCMSLASQVVKLTKQLKEQTVERVTLQNQLQQLLEAQKSEGKSLLSSPSSPCSPASRKSQWKSPDADEESVARSRAGTQDGMQVLGSLSASGRARAKAKDEDSDRILRQLLGKDISENVCTQEKLSLEFQDPQASSRKSKTPPEKRELKLARLRQLMQRSLSESDTDSNPSEDPKSTPVRKAERPRPQPIVETAETMDSAESLHLMIKKHTLASGRRFPFGIKASKSLDGHSPSPSSESSEPDLESQSPGSGTTPPNQPSGDPTQPSPDSTAAQKVATSPKSALKSPSSKRRTSQNLKLRVTFEEPVVQMEQSGLELDGEKDRDKGRALQRTSASSESGDQLKRPFGTFRSIMETLSGNQNNNNNYQAVSQLKTSTLPLTSLGRRTTDTKGNPMSSASKGKNKVEMSSSCINLPSNPLTEEPLRSRARHNDINRKMKKSYSIKHMAEPESKELFL</sequence>
<gene>
    <name evidence="11" type="ORF">HJG59_017076</name>
</gene>
<name>A0A7J8J3L7_MOLMO</name>
<accession>A0A7J8J3L7</accession>
<feature type="compositionally biased region" description="Low complexity" evidence="9">
    <location>
        <begin position="791"/>
        <end position="808"/>
    </location>
</feature>
<evidence type="ECO:0000313" key="11">
    <source>
        <dbReference type="EMBL" id="KAF6491040.1"/>
    </source>
</evidence>
<feature type="compositionally biased region" description="Polar residues" evidence="9">
    <location>
        <begin position="635"/>
        <end position="649"/>
    </location>
</feature>
<proteinExistence type="predicted"/>
<dbReference type="AlphaFoldDB" id="A0A7J8J3L7"/>
<evidence type="ECO:0000256" key="4">
    <source>
        <dbReference type="ARBA" id="ARBA00023054"/>
    </source>
</evidence>
<feature type="compositionally biased region" description="Basic and acidic residues" evidence="9">
    <location>
        <begin position="731"/>
        <end position="745"/>
    </location>
</feature>
<evidence type="ECO:0000259" key="10">
    <source>
        <dbReference type="Pfam" id="PF16700"/>
    </source>
</evidence>
<dbReference type="EMBL" id="JACASF010000003">
    <property type="protein sequence ID" value="KAF6491040.1"/>
    <property type="molecule type" value="Genomic_DNA"/>
</dbReference>
<evidence type="ECO:0000256" key="2">
    <source>
        <dbReference type="ARBA" id="ARBA00022843"/>
    </source>
</evidence>
<keyword evidence="4 8" id="KW-0175">Coiled coil</keyword>
<dbReference type="Proteomes" id="UP000550707">
    <property type="component" value="Unassembled WGS sequence"/>
</dbReference>
<dbReference type="InParanoid" id="A0A7J8J3L7"/>
<evidence type="ECO:0000256" key="8">
    <source>
        <dbReference type="SAM" id="Coils"/>
    </source>
</evidence>
<dbReference type="SMART" id="SM00248">
    <property type="entry name" value="ANK"/>
    <property type="match status" value="4"/>
</dbReference>
<organism evidence="11 12">
    <name type="scientific">Molossus molossus</name>
    <name type="common">Pallas' mastiff bat</name>
    <name type="synonym">Vespertilio molossus</name>
    <dbReference type="NCBI Taxonomy" id="27622"/>
    <lineage>
        <taxon>Eukaryota</taxon>
        <taxon>Metazoa</taxon>
        <taxon>Chordata</taxon>
        <taxon>Craniata</taxon>
        <taxon>Vertebrata</taxon>
        <taxon>Euteleostomi</taxon>
        <taxon>Mammalia</taxon>
        <taxon>Eutheria</taxon>
        <taxon>Laurasiatheria</taxon>
        <taxon>Chiroptera</taxon>
        <taxon>Yangochiroptera</taxon>
        <taxon>Molossidae</taxon>
        <taxon>Molossus</taxon>
    </lineage>
</organism>
<feature type="region of interest" description="Disordered" evidence="9">
    <location>
        <begin position="869"/>
        <end position="904"/>
    </location>
</feature>
<dbReference type="FunFam" id="1.25.40.20:FF:000112">
    <property type="entry name" value="synphilin-1 isoform X1"/>
    <property type="match status" value="1"/>
</dbReference>
<feature type="region of interest" description="Disordered" evidence="9">
    <location>
        <begin position="940"/>
        <end position="1014"/>
    </location>
</feature>
<dbReference type="OrthoDB" id="10057496at2759"/>
<evidence type="ECO:0000313" key="12">
    <source>
        <dbReference type="Proteomes" id="UP000550707"/>
    </source>
</evidence>
<feature type="compositionally biased region" description="Polar residues" evidence="9">
    <location>
        <begin position="889"/>
        <end position="898"/>
    </location>
</feature>
<feature type="compositionally biased region" description="Polar residues" evidence="9">
    <location>
        <begin position="948"/>
        <end position="977"/>
    </location>
</feature>
<feature type="compositionally biased region" description="Basic and acidic residues" evidence="9">
    <location>
        <begin position="877"/>
        <end position="886"/>
    </location>
</feature>
<keyword evidence="3 7" id="KW-0040">ANK repeat</keyword>
<dbReference type="GO" id="GO:0031625">
    <property type="term" value="F:ubiquitin protein ligase binding"/>
    <property type="evidence" value="ECO:0007669"/>
    <property type="project" value="TreeGrafter"/>
</dbReference>
<dbReference type="PROSITE" id="PS50297">
    <property type="entry name" value="ANK_REP_REGION"/>
    <property type="match status" value="1"/>
</dbReference>
<feature type="compositionally biased region" description="Basic and acidic residues" evidence="9">
    <location>
        <begin position="142"/>
        <end position="156"/>
    </location>
</feature>
<feature type="compositionally biased region" description="Basic and acidic residues" evidence="9">
    <location>
        <begin position="980"/>
        <end position="993"/>
    </location>
</feature>
<dbReference type="PANTHER" id="PTHR22882">
    <property type="entry name" value="SYNPHILIN-1"/>
    <property type="match status" value="1"/>
</dbReference>
<dbReference type="InterPro" id="IPR032027">
    <property type="entry name" value="SNCAIP_SNCA-bd"/>
</dbReference>
<evidence type="ECO:0000256" key="3">
    <source>
        <dbReference type="ARBA" id="ARBA00023043"/>
    </source>
</evidence>
<keyword evidence="2" id="KW-0832">Ubl conjugation</keyword>
<feature type="region of interest" description="Disordered" evidence="9">
    <location>
        <begin position="124"/>
        <end position="184"/>
    </location>
</feature>
<dbReference type="Pfam" id="PF16700">
    <property type="entry name" value="SNCAIP_SNCA_bd"/>
    <property type="match status" value="1"/>
</dbReference>
<feature type="region of interest" description="Disordered" evidence="9">
    <location>
        <begin position="600"/>
        <end position="661"/>
    </location>
</feature>
<keyword evidence="12" id="KW-1185">Reference proteome</keyword>
<dbReference type="PROSITE" id="PS50088">
    <property type="entry name" value="ANK_REPEAT"/>
    <property type="match status" value="1"/>
</dbReference>
<feature type="compositionally biased region" description="Low complexity" evidence="9">
    <location>
        <begin position="601"/>
        <end position="617"/>
    </location>
</feature>
<feature type="coiled-coil region" evidence="8">
    <location>
        <begin position="568"/>
        <end position="595"/>
    </location>
</feature>
<dbReference type="InterPro" id="IPR002110">
    <property type="entry name" value="Ankyrin_rpt"/>
</dbReference>
<protein>
    <recommendedName>
        <fullName evidence="5">Synphilin-1</fullName>
    </recommendedName>
    <alternativeName>
        <fullName evidence="6">Alpha-synuclein-interacting protein</fullName>
    </alternativeName>
</protein>
<feature type="region of interest" description="Disordered" evidence="9">
    <location>
        <begin position="782"/>
        <end position="857"/>
    </location>
</feature>
<dbReference type="PANTHER" id="PTHR22882:SF3">
    <property type="entry name" value="SYNPHILIN-1"/>
    <property type="match status" value="1"/>
</dbReference>
<evidence type="ECO:0000256" key="1">
    <source>
        <dbReference type="ARBA" id="ARBA00022737"/>
    </source>
</evidence>
<evidence type="ECO:0000256" key="7">
    <source>
        <dbReference type="PROSITE-ProRule" id="PRU00023"/>
    </source>
</evidence>
<comment type="caution">
    <text evidence="11">The sequence shown here is derived from an EMBL/GenBank/DDBJ whole genome shotgun (WGS) entry which is preliminary data.</text>
</comment>
<evidence type="ECO:0000256" key="6">
    <source>
        <dbReference type="ARBA" id="ARBA00079174"/>
    </source>
</evidence>